<feature type="transmembrane region" description="Helical" evidence="2">
    <location>
        <begin position="6"/>
        <end position="27"/>
    </location>
</feature>
<evidence type="ECO:0000256" key="1">
    <source>
        <dbReference type="SAM" id="MobiDB-lite"/>
    </source>
</evidence>
<sequence length="327" mass="36210">MVVTYVYVVCVKFVCGSLLCVFQIPLVHPSVTLRLEDADDGEAAQSADDSSPTASEKALSEAAEVEGEPEAKAALPPFYPFSPRSSGSESDVRLKARLARMQMEAQERAQMRQAEMELRLKVRTLEIEAEKQVKLRQIELEAMKVTSGAVAQPSPVVPPVNVASDSSAAAFDISKHIALVPHFRETEVDTYFTAFERIASALHWPKEVWPLLLHCRLIGKAQEVCSALPLEESLQYDSVKNAILRAYELIPLVHPSVTLRLEGDAPVYAVQSTHVTWFKAPQSDVFRELGVSQSLISRLASKHRTTGRVHDRPRSGAPRVTDRNDDQ</sequence>
<feature type="compositionally biased region" description="Basic and acidic residues" evidence="1">
    <location>
        <begin position="308"/>
        <end position="327"/>
    </location>
</feature>
<organism evidence="3 4">
    <name type="scientific">Cirrhinus molitorella</name>
    <name type="common">mud carp</name>
    <dbReference type="NCBI Taxonomy" id="172907"/>
    <lineage>
        <taxon>Eukaryota</taxon>
        <taxon>Metazoa</taxon>
        <taxon>Chordata</taxon>
        <taxon>Craniata</taxon>
        <taxon>Vertebrata</taxon>
        <taxon>Euteleostomi</taxon>
        <taxon>Actinopterygii</taxon>
        <taxon>Neopterygii</taxon>
        <taxon>Teleostei</taxon>
        <taxon>Ostariophysi</taxon>
        <taxon>Cypriniformes</taxon>
        <taxon>Cyprinidae</taxon>
        <taxon>Labeoninae</taxon>
        <taxon>Labeonini</taxon>
        <taxon>Cirrhinus</taxon>
    </lineage>
</organism>
<dbReference type="EMBL" id="JAYMGO010000009">
    <property type="protein sequence ID" value="KAL1268457.1"/>
    <property type="molecule type" value="Genomic_DNA"/>
</dbReference>
<keyword evidence="2" id="KW-0472">Membrane</keyword>
<keyword evidence="2" id="KW-1133">Transmembrane helix</keyword>
<comment type="caution">
    <text evidence="3">The sequence shown here is derived from an EMBL/GenBank/DDBJ whole genome shotgun (WGS) entry which is preliminary data.</text>
</comment>
<proteinExistence type="predicted"/>
<evidence type="ECO:0000313" key="3">
    <source>
        <dbReference type="EMBL" id="KAL1268457.1"/>
    </source>
</evidence>
<evidence type="ECO:0000256" key="2">
    <source>
        <dbReference type="SAM" id="Phobius"/>
    </source>
</evidence>
<keyword evidence="4" id="KW-1185">Reference proteome</keyword>
<reference evidence="3 4" key="1">
    <citation type="submission" date="2023-09" db="EMBL/GenBank/DDBJ databases">
        <authorList>
            <person name="Wang M."/>
        </authorList>
    </citation>
    <scope>NUCLEOTIDE SEQUENCE [LARGE SCALE GENOMIC DNA]</scope>
    <source>
        <strain evidence="3">GT-2023</strain>
        <tissue evidence="3">Liver</tissue>
    </source>
</reference>
<name>A0ABR3MV06_9TELE</name>
<gene>
    <name evidence="3" type="ORF">QQF64_033820</name>
</gene>
<feature type="region of interest" description="Disordered" evidence="1">
    <location>
        <begin position="302"/>
        <end position="327"/>
    </location>
</feature>
<feature type="region of interest" description="Disordered" evidence="1">
    <location>
        <begin position="65"/>
        <end position="92"/>
    </location>
</feature>
<protein>
    <submittedName>
        <fullName evidence="3">Uncharacterized protein</fullName>
    </submittedName>
</protein>
<dbReference type="Proteomes" id="UP001558613">
    <property type="component" value="Unassembled WGS sequence"/>
</dbReference>
<accession>A0ABR3MV06</accession>
<dbReference type="PANTHER" id="PTHR46888">
    <property type="entry name" value="ZINC KNUCKLE DOMAINCONTAINING PROTEIN-RELATED"/>
    <property type="match status" value="1"/>
</dbReference>
<keyword evidence="2" id="KW-0812">Transmembrane</keyword>
<dbReference type="PANTHER" id="PTHR46888:SF13">
    <property type="entry name" value="RIBONUCLEASE H"/>
    <property type="match status" value="1"/>
</dbReference>
<evidence type="ECO:0000313" key="4">
    <source>
        <dbReference type="Proteomes" id="UP001558613"/>
    </source>
</evidence>